<dbReference type="FunFam" id="3.40.50.720:FF:000084">
    <property type="entry name" value="Short-chain dehydrogenase reductase"/>
    <property type="match status" value="1"/>
</dbReference>
<accession>A0A3N9TJ49</accession>
<dbReference type="OrthoDB" id="9803333at2"/>
<organism evidence="3 4">
    <name type="scientific">Vibrio viridaestus</name>
    <dbReference type="NCBI Taxonomy" id="2487322"/>
    <lineage>
        <taxon>Bacteria</taxon>
        <taxon>Pseudomonadati</taxon>
        <taxon>Pseudomonadota</taxon>
        <taxon>Gammaproteobacteria</taxon>
        <taxon>Vibrionales</taxon>
        <taxon>Vibrionaceae</taxon>
        <taxon>Vibrio</taxon>
    </lineage>
</organism>
<keyword evidence="4" id="KW-1185">Reference proteome</keyword>
<comment type="similarity">
    <text evidence="1 2">Belongs to the short-chain dehydrogenases/reductases (SDR) family.</text>
</comment>
<evidence type="ECO:0000256" key="2">
    <source>
        <dbReference type="RuleBase" id="RU000363"/>
    </source>
</evidence>
<comment type="caution">
    <text evidence="3">The sequence shown here is derived from an EMBL/GenBank/DDBJ whole genome shotgun (WGS) entry which is preliminary data.</text>
</comment>
<proteinExistence type="inferred from homology"/>
<protein>
    <submittedName>
        <fullName evidence="3">SDR family oxidoreductase</fullName>
    </submittedName>
</protein>
<name>A0A3N9TJ49_9VIBR</name>
<sequence length="283" mass="31199">MRIINVLKNFPSKIKGFFKFLITCYRDGGVLYANIQTVNKGETLSGKRVLITGGGSGIGRAIAIKALSEGAIVIIAGRRKNKLDSLVRELNNPNLYTIEWDVSDISLIEEKYNEVQEILNQDVEILINSAGVLLDQKLFRTTEDVWDKTYAVNSKAVYFMCQHLSNIWIKKKIKGKIINVSSTSGFYGAVIPYGMTKWDIVGLTEGLGKELISKGIIVNGIAPGRTATEMLGRDSCGNIYDSYTIAKRFCLPEEIAELASFLMGDSSNFIVGQTILCDGGYTL</sequence>
<dbReference type="GO" id="GO:0016616">
    <property type="term" value="F:oxidoreductase activity, acting on the CH-OH group of donors, NAD or NADP as acceptor"/>
    <property type="evidence" value="ECO:0007669"/>
    <property type="project" value="TreeGrafter"/>
</dbReference>
<dbReference type="PRINTS" id="PR00081">
    <property type="entry name" value="GDHRDH"/>
</dbReference>
<dbReference type="InterPro" id="IPR002347">
    <property type="entry name" value="SDR_fam"/>
</dbReference>
<evidence type="ECO:0000256" key="1">
    <source>
        <dbReference type="ARBA" id="ARBA00006484"/>
    </source>
</evidence>
<dbReference type="EMBL" id="RJVQ01000002">
    <property type="protein sequence ID" value="RQW63873.1"/>
    <property type="molecule type" value="Genomic_DNA"/>
</dbReference>
<gene>
    <name evidence="3" type="ORF">EES38_04505</name>
</gene>
<dbReference type="SUPFAM" id="SSF51735">
    <property type="entry name" value="NAD(P)-binding Rossmann-fold domains"/>
    <property type="match status" value="1"/>
</dbReference>
<dbReference type="CDD" id="cd05233">
    <property type="entry name" value="SDR_c"/>
    <property type="match status" value="1"/>
</dbReference>
<dbReference type="PANTHER" id="PTHR42760">
    <property type="entry name" value="SHORT-CHAIN DEHYDROGENASES/REDUCTASES FAMILY MEMBER"/>
    <property type="match status" value="1"/>
</dbReference>
<dbReference type="PRINTS" id="PR00080">
    <property type="entry name" value="SDRFAMILY"/>
</dbReference>
<dbReference type="InterPro" id="IPR036291">
    <property type="entry name" value="NAD(P)-bd_dom_sf"/>
</dbReference>
<dbReference type="AlphaFoldDB" id="A0A3N9TJ49"/>
<dbReference type="RefSeq" id="WP_124935994.1">
    <property type="nucleotide sequence ID" value="NZ_RJVQ01000002.1"/>
</dbReference>
<reference evidence="3 4" key="1">
    <citation type="submission" date="2018-11" db="EMBL/GenBank/DDBJ databases">
        <title>Vibrio LJC006 sp. nov., isolated from seawater during the bloom of the enteromorpha.</title>
        <authorList>
            <person name="Liang J."/>
        </authorList>
    </citation>
    <scope>NUCLEOTIDE SEQUENCE [LARGE SCALE GENOMIC DNA]</scope>
    <source>
        <strain evidence="3 4">LJC006</strain>
    </source>
</reference>
<dbReference type="Pfam" id="PF00106">
    <property type="entry name" value="adh_short"/>
    <property type="match status" value="1"/>
</dbReference>
<evidence type="ECO:0000313" key="4">
    <source>
        <dbReference type="Proteomes" id="UP000281112"/>
    </source>
</evidence>
<dbReference type="Gene3D" id="3.40.50.720">
    <property type="entry name" value="NAD(P)-binding Rossmann-like Domain"/>
    <property type="match status" value="1"/>
</dbReference>
<dbReference type="Proteomes" id="UP000281112">
    <property type="component" value="Unassembled WGS sequence"/>
</dbReference>
<evidence type="ECO:0000313" key="3">
    <source>
        <dbReference type="EMBL" id="RQW63873.1"/>
    </source>
</evidence>